<evidence type="ECO:0000313" key="1">
    <source>
        <dbReference type="EMBL" id="AKQ07633.1"/>
    </source>
</evidence>
<proteinExistence type="predicted"/>
<dbReference type="RefSeq" id="YP_009204155.1">
    <property type="nucleotide sequence ID" value="NC_028860.1"/>
</dbReference>
<dbReference type="EMBL" id="KT184694">
    <property type="protein sequence ID" value="AKQ07633.1"/>
    <property type="molecule type" value="Genomic_DNA"/>
</dbReference>
<accession>A0A0H4TH68</accession>
<evidence type="ECO:0000313" key="2">
    <source>
        <dbReference type="Proteomes" id="UP000204421"/>
    </source>
</evidence>
<protein>
    <submittedName>
        <fullName evidence="1">Uncharacterized protein</fullName>
    </submittedName>
</protein>
<dbReference type="KEGG" id="vg:26630669"/>
<dbReference type="GeneID" id="26630669"/>
<name>A0A0H4TH68_9CAUD</name>
<reference evidence="1 2" key="1">
    <citation type="submission" date="2015-06" db="EMBL/GenBank/DDBJ databases">
        <authorList>
            <person name="Akther S."/>
            <person name="Anaya M."/>
            <person name="Carvajal B."/>
            <person name="Chen Y."/>
            <person name="Estrada B."/>
            <person name="Gedeon F."/>
            <person name="Golebiewska U.P."/>
            <person name="Gu W."/>
            <person name="Hernandez A."/>
            <person name="Islam T."/>
            <person name="Jin Y."/>
            <person name="Jung S.M.I.N."/>
            <person name="Nieves W."/>
            <person name="Patel N."/>
            <person name="Qu S."/>
            <person name="Sookdeo T."/>
            <person name="Tobar N."/>
            <person name="Victor W."/>
            <person name="Serrano M.G."/>
            <person name="Buck G."/>
            <person name="Lee V."/>
            <person name="Wang Y."/>
            <person name="Carvalho R."/>
            <person name="Voegtly L."/>
            <person name="Shi R."/>
            <person name="Duckworth R."/>
            <person name="Johnson A."/>
            <person name="Loviza R."/>
            <person name="Walstead R."/>
            <person name="Shah Z."/>
            <person name="Kiflezghi M."/>
            <person name="Wade K."/>
            <person name="Delesalle V.A."/>
            <person name="Bradley K.W."/>
            <person name="Asai D.J."/>
            <person name="Bowman C.A."/>
            <person name="Russell D.A."/>
            <person name="Pope W.H."/>
            <person name="Jacobs-Sera D."/>
            <person name="Hendrix R.W."/>
            <person name="Hatfull G.F."/>
        </authorList>
    </citation>
    <scope>NUCLEOTIDE SEQUENCE [LARGE SCALE GENOMIC DNA]</scope>
</reference>
<dbReference type="OrthoDB" id="26660at10239"/>
<dbReference type="Proteomes" id="UP000204421">
    <property type="component" value="Segment"/>
</dbReference>
<organism evidence="1 2">
    <name type="scientific">Mycobacterium phage Smeadley</name>
    <dbReference type="NCBI Taxonomy" id="1673873"/>
    <lineage>
        <taxon>Viruses</taxon>
        <taxon>Duplodnaviria</taxon>
        <taxon>Heunggongvirae</taxon>
        <taxon>Uroviricota</taxon>
        <taxon>Caudoviricetes</taxon>
        <taxon>Fromanvirus</taxon>
        <taxon>Fromanvirus astro</taxon>
    </lineage>
</organism>
<gene>
    <name evidence="1" type="ORF">SEA_SMEADLEY_65</name>
</gene>
<sequence length="58" mass="6669">MKTVRFDKLIGPYRVEYDGTYMQITGTPDTAVMTSQTVQYDPDYPVKVRLGERDYGDS</sequence>